<dbReference type="AlphaFoldDB" id="A0A8C4R0K3"/>
<evidence type="ECO:0000313" key="4">
    <source>
        <dbReference type="Ensembl" id="ENSEBUP00000021981.1"/>
    </source>
</evidence>
<dbReference type="SMART" id="SM01026">
    <property type="entry name" value="Beach"/>
    <property type="match status" value="1"/>
</dbReference>
<dbReference type="InterPro" id="IPR000409">
    <property type="entry name" value="BEACH_dom"/>
</dbReference>
<organism evidence="4 5">
    <name type="scientific">Eptatretus burgeri</name>
    <name type="common">Inshore hagfish</name>
    <dbReference type="NCBI Taxonomy" id="7764"/>
    <lineage>
        <taxon>Eukaryota</taxon>
        <taxon>Metazoa</taxon>
        <taxon>Chordata</taxon>
        <taxon>Craniata</taxon>
        <taxon>Vertebrata</taxon>
        <taxon>Cyclostomata</taxon>
        <taxon>Myxini</taxon>
        <taxon>Myxiniformes</taxon>
        <taxon>Myxinidae</taxon>
        <taxon>Eptatretinae</taxon>
        <taxon>Eptatretus</taxon>
    </lineage>
</organism>
<dbReference type="PANTHER" id="PTHR13743:SF86">
    <property type="entry name" value="LYSOSOMAL-TRAFFICKING REGULATOR"/>
    <property type="match status" value="1"/>
</dbReference>
<dbReference type="PANTHER" id="PTHR13743">
    <property type="entry name" value="BEIGE/BEACH-RELATED"/>
    <property type="match status" value="1"/>
</dbReference>
<sequence>MYNIPTCHQGCTGDAEPLSFSWAYEDIKEVHLRWFQLRDNALEIFLINGHTLLLTFESTKVRDQVHQSVLSTELPNLLEYRNLHALTQLWSSGQITNFEYLTHLNKHAGRSFNDLMQYPVMPFVLSDYTSEMLNLTDLQVYRCLLFSTLHLSCRVCMCSSTSVFFYFWGFC</sequence>
<dbReference type="PROSITE" id="PS51783">
    <property type="entry name" value="PH_BEACH"/>
    <property type="match status" value="1"/>
</dbReference>
<name>A0A8C4R0K3_EPTBU</name>
<dbReference type="Ensembl" id="ENSEBUT00000022557.1">
    <property type="protein sequence ID" value="ENSEBUP00000021981.1"/>
    <property type="gene ID" value="ENSEBUG00000013566.1"/>
</dbReference>
<dbReference type="Pfam" id="PF14844">
    <property type="entry name" value="PH_BEACH"/>
    <property type="match status" value="1"/>
</dbReference>
<dbReference type="Gene3D" id="1.10.1540.10">
    <property type="entry name" value="BEACH domain"/>
    <property type="match status" value="1"/>
</dbReference>
<dbReference type="Gene3D" id="2.30.29.30">
    <property type="entry name" value="Pleckstrin-homology domain (PH domain)/Phosphotyrosine-binding domain (PTB)"/>
    <property type="match status" value="1"/>
</dbReference>
<keyword evidence="5" id="KW-1185">Reference proteome</keyword>
<dbReference type="InterPro" id="IPR036372">
    <property type="entry name" value="BEACH_dom_sf"/>
</dbReference>
<dbReference type="Proteomes" id="UP000694388">
    <property type="component" value="Unplaced"/>
</dbReference>
<accession>A0A8C4R0K3</accession>
<evidence type="ECO:0000256" key="1">
    <source>
        <dbReference type="ARBA" id="ARBA00022574"/>
    </source>
</evidence>
<feature type="domain" description="BEACH-type PH" evidence="3">
    <location>
        <begin position="1"/>
        <end position="70"/>
    </location>
</feature>
<evidence type="ECO:0000313" key="5">
    <source>
        <dbReference type="Proteomes" id="UP000694388"/>
    </source>
</evidence>
<protein>
    <submittedName>
        <fullName evidence="4">Uncharacterized protein</fullName>
    </submittedName>
</protein>
<dbReference type="SUPFAM" id="SSF81837">
    <property type="entry name" value="BEACH domain"/>
    <property type="match status" value="1"/>
</dbReference>
<dbReference type="Pfam" id="PF02138">
    <property type="entry name" value="Beach"/>
    <property type="match status" value="1"/>
</dbReference>
<evidence type="ECO:0000259" key="3">
    <source>
        <dbReference type="PROSITE" id="PS51783"/>
    </source>
</evidence>
<dbReference type="GeneTree" id="ENSGT00940000156359"/>
<dbReference type="PROSITE" id="PS50197">
    <property type="entry name" value="BEACH"/>
    <property type="match status" value="1"/>
</dbReference>
<evidence type="ECO:0000259" key="2">
    <source>
        <dbReference type="PROSITE" id="PS50197"/>
    </source>
</evidence>
<dbReference type="InterPro" id="IPR050865">
    <property type="entry name" value="BEACH_Domain"/>
</dbReference>
<dbReference type="InterPro" id="IPR023362">
    <property type="entry name" value="PH-BEACH_dom"/>
</dbReference>
<dbReference type="InterPro" id="IPR011993">
    <property type="entry name" value="PH-like_dom_sf"/>
</dbReference>
<reference evidence="4" key="1">
    <citation type="submission" date="2025-08" db="UniProtKB">
        <authorList>
            <consortium name="Ensembl"/>
        </authorList>
    </citation>
    <scope>IDENTIFICATION</scope>
</reference>
<proteinExistence type="predicted"/>
<feature type="domain" description="BEACH" evidence="2">
    <location>
        <begin position="75"/>
        <end position="171"/>
    </location>
</feature>
<reference evidence="4" key="2">
    <citation type="submission" date="2025-09" db="UniProtKB">
        <authorList>
            <consortium name="Ensembl"/>
        </authorList>
    </citation>
    <scope>IDENTIFICATION</scope>
</reference>
<keyword evidence="1" id="KW-0853">WD repeat</keyword>
<dbReference type="SUPFAM" id="SSF50729">
    <property type="entry name" value="PH domain-like"/>
    <property type="match status" value="1"/>
</dbReference>